<dbReference type="FunFam" id="3.40.1050.10:FF:000001">
    <property type="entry name" value="Carbonic anhydrase"/>
    <property type="match status" value="1"/>
</dbReference>
<evidence type="ECO:0000313" key="12">
    <source>
        <dbReference type="EMBL" id="KNC84089.1"/>
    </source>
</evidence>
<evidence type="ECO:0000256" key="3">
    <source>
        <dbReference type="ARBA" id="ARBA00014628"/>
    </source>
</evidence>
<organism evidence="12 13">
    <name type="scientific">Sphaeroforma arctica JP610</name>
    <dbReference type="NCBI Taxonomy" id="667725"/>
    <lineage>
        <taxon>Eukaryota</taxon>
        <taxon>Ichthyosporea</taxon>
        <taxon>Ichthyophonida</taxon>
        <taxon>Sphaeroforma</taxon>
    </lineage>
</organism>
<sequence>MGIFKAASPLVKALTANANLGNKLRPLATAGCSHTHGHPAAPPSIKASHSHFGSSSTPSDEDKRINNFTTTPNSEKARPWDHVPSLNSMRNFDSDRADYEKIMGNNRAWVEKRLETEPDYFKNQKLGQTPKYLWIGCSDARVPAENLTGLNDGEIFVHRNIANMVVNTDINMLSVLTYAVEVLKVKHIIVCGHYGCGGVKTATEANHDLGIIEHWLRNIRDVKRLHMTELNSIVDEEVRYRRLVELNVVEQCINLFKTGVVQNSRTESGYPLIHGLVYDIGDGLLKELNLDLIGYMKQYRSVYRLYT</sequence>
<name>A0A0L0G5A6_9EUKA</name>
<evidence type="ECO:0000256" key="8">
    <source>
        <dbReference type="ARBA" id="ARBA00048348"/>
    </source>
</evidence>
<feature type="binding site" evidence="9">
    <location>
        <position position="137"/>
    </location>
    <ligand>
        <name>Zn(2+)</name>
        <dbReference type="ChEBI" id="CHEBI:29105"/>
    </ligand>
</feature>
<feature type="binding site" evidence="9">
    <location>
        <position position="139"/>
    </location>
    <ligand>
        <name>Zn(2+)</name>
        <dbReference type="ChEBI" id="CHEBI:29105"/>
    </ligand>
</feature>
<feature type="binding site" evidence="9">
    <location>
        <position position="196"/>
    </location>
    <ligand>
        <name>Zn(2+)</name>
        <dbReference type="ChEBI" id="CHEBI:29105"/>
    </ligand>
</feature>
<evidence type="ECO:0000256" key="10">
    <source>
        <dbReference type="RuleBase" id="RU003956"/>
    </source>
</evidence>
<dbReference type="eggNOG" id="KOG1578">
    <property type="taxonomic scope" value="Eukaryota"/>
</dbReference>
<keyword evidence="5 9" id="KW-0862">Zinc</keyword>
<evidence type="ECO:0000256" key="9">
    <source>
        <dbReference type="PIRSR" id="PIRSR601765-1"/>
    </source>
</evidence>
<comment type="cofactor">
    <cofactor evidence="9">
        <name>Zn(2+)</name>
        <dbReference type="ChEBI" id="CHEBI:29105"/>
    </cofactor>
    <text evidence="9">Binds 1 zinc ion per subunit.</text>
</comment>
<evidence type="ECO:0000256" key="11">
    <source>
        <dbReference type="SAM" id="MobiDB-lite"/>
    </source>
</evidence>
<dbReference type="InterPro" id="IPR036874">
    <property type="entry name" value="Carbonic_anhydrase_sf"/>
</dbReference>
<comment type="function">
    <text evidence="10">Reversible hydration of carbon dioxide.</text>
</comment>
<dbReference type="CDD" id="cd00883">
    <property type="entry name" value="beta_CA_cladeA"/>
    <property type="match status" value="1"/>
</dbReference>
<protein>
    <recommendedName>
        <fullName evidence="3 10">Carbonic anhydrase</fullName>
        <ecNumber evidence="2 10">4.2.1.1</ecNumber>
    </recommendedName>
    <alternativeName>
        <fullName evidence="7 10">Carbonate dehydratase</fullName>
    </alternativeName>
</protein>
<evidence type="ECO:0000256" key="7">
    <source>
        <dbReference type="ARBA" id="ARBA00031969"/>
    </source>
</evidence>
<dbReference type="OrthoDB" id="10248475at2759"/>
<dbReference type="SUPFAM" id="SSF53056">
    <property type="entry name" value="beta-carbonic anhydrase, cab"/>
    <property type="match status" value="1"/>
</dbReference>
<comment type="similarity">
    <text evidence="1 10">Belongs to the beta-class carbonic anhydrase family.</text>
</comment>
<dbReference type="InterPro" id="IPR001765">
    <property type="entry name" value="Carbonic_anhydrase"/>
</dbReference>
<keyword evidence="6 10" id="KW-0456">Lyase</keyword>
<evidence type="ECO:0000256" key="6">
    <source>
        <dbReference type="ARBA" id="ARBA00023239"/>
    </source>
</evidence>
<dbReference type="STRING" id="667725.A0A0L0G5A6"/>
<dbReference type="AlphaFoldDB" id="A0A0L0G5A6"/>
<dbReference type="RefSeq" id="XP_014157991.1">
    <property type="nucleotide sequence ID" value="XM_014302516.1"/>
</dbReference>
<evidence type="ECO:0000256" key="4">
    <source>
        <dbReference type="ARBA" id="ARBA00022723"/>
    </source>
</evidence>
<evidence type="ECO:0000313" key="13">
    <source>
        <dbReference type="Proteomes" id="UP000054560"/>
    </source>
</evidence>
<evidence type="ECO:0000256" key="5">
    <source>
        <dbReference type="ARBA" id="ARBA00022833"/>
    </source>
</evidence>
<feature type="region of interest" description="Disordered" evidence="11">
    <location>
        <begin position="31"/>
        <end position="82"/>
    </location>
</feature>
<keyword evidence="4 9" id="KW-0479">Metal-binding</keyword>
<dbReference type="PANTHER" id="PTHR11002:SF76">
    <property type="entry name" value="CARBONIC ANHYDRASE"/>
    <property type="match status" value="1"/>
</dbReference>
<comment type="catalytic activity">
    <reaction evidence="8 10">
        <text>hydrogencarbonate + H(+) = CO2 + H2O</text>
        <dbReference type="Rhea" id="RHEA:10748"/>
        <dbReference type="ChEBI" id="CHEBI:15377"/>
        <dbReference type="ChEBI" id="CHEBI:15378"/>
        <dbReference type="ChEBI" id="CHEBI:16526"/>
        <dbReference type="ChEBI" id="CHEBI:17544"/>
        <dbReference type="EC" id="4.2.1.1"/>
    </reaction>
</comment>
<dbReference type="Gene3D" id="3.40.1050.10">
    <property type="entry name" value="Carbonic anhydrase"/>
    <property type="match status" value="1"/>
</dbReference>
<feature type="compositionally biased region" description="Low complexity" evidence="11">
    <location>
        <begin position="44"/>
        <end position="58"/>
    </location>
</feature>
<dbReference type="Proteomes" id="UP000054560">
    <property type="component" value="Unassembled WGS sequence"/>
</dbReference>
<gene>
    <name evidence="12" type="ORF">SARC_03682</name>
</gene>
<dbReference type="GO" id="GO:0008270">
    <property type="term" value="F:zinc ion binding"/>
    <property type="evidence" value="ECO:0007669"/>
    <property type="project" value="UniProtKB-UniRule"/>
</dbReference>
<dbReference type="SMART" id="SM00947">
    <property type="entry name" value="Pro_CA"/>
    <property type="match status" value="1"/>
</dbReference>
<evidence type="ECO:0000256" key="2">
    <source>
        <dbReference type="ARBA" id="ARBA00012925"/>
    </source>
</evidence>
<proteinExistence type="inferred from homology"/>
<reference evidence="12 13" key="1">
    <citation type="submission" date="2011-02" db="EMBL/GenBank/DDBJ databases">
        <title>The Genome Sequence of Sphaeroforma arctica JP610.</title>
        <authorList>
            <consortium name="The Broad Institute Genome Sequencing Platform"/>
            <person name="Russ C."/>
            <person name="Cuomo C."/>
            <person name="Young S.K."/>
            <person name="Zeng Q."/>
            <person name="Gargeya S."/>
            <person name="Alvarado L."/>
            <person name="Berlin A."/>
            <person name="Chapman S.B."/>
            <person name="Chen Z."/>
            <person name="Freedman E."/>
            <person name="Gellesch M."/>
            <person name="Goldberg J."/>
            <person name="Griggs A."/>
            <person name="Gujja S."/>
            <person name="Heilman E."/>
            <person name="Heiman D."/>
            <person name="Howarth C."/>
            <person name="Mehta T."/>
            <person name="Neiman D."/>
            <person name="Pearson M."/>
            <person name="Roberts A."/>
            <person name="Saif S."/>
            <person name="Shea T."/>
            <person name="Shenoy N."/>
            <person name="Sisk P."/>
            <person name="Stolte C."/>
            <person name="Sykes S."/>
            <person name="White J."/>
            <person name="Yandava C."/>
            <person name="Burger G."/>
            <person name="Gray M.W."/>
            <person name="Holland P.W.H."/>
            <person name="King N."/>
            <person name="Lang F.B.F."/>
            <person name="Roger A.J."/>
            <person name="Ruiz-Trillo I."/>
            <person name="Haas B."/>
            <person name="Nusbaum C."/>
            <person name="Birren B."/>
        </authorList>
    </citation>
    <scope>NUCLEOTIDE SEQUENCE [LARGE SCALE GENOMIC DNA]</scope>
    <source>
        <strain evidence="12 13">JP610</strain>
    </source>
</reference>
<dbReference type="EMBL" id="KQ241789">
    <property type="protein sequence ID" value="KNC84089.1"/>
    <property type="molecule type" value="Genomic_DNA"/>
</dbReference>
<evidence type="ECO:0000256" key="1">
    <source>
        <dbReference type="ARBA" id="ARBA00006217"/>
    </source>
</evidence>
<dbReference type="GeneID" id="25904186"/>
<dbReference type="Pfam" id="PF00484">
    <property type="entry name" value="Pro_CA"/>
    <property type="match status" value="1"/>
</dbReference>
<keyword evidence="13" id="KW-1185">Reference proteome</keyword>
<dbReference type="EC" id="4.2.1.1" evidence="2 10"/>
<dbReference type="GO" id="GO:0004089">
    <property type="term" value="F:carbonate dehydratase activity"/>
    <property type="evidence" value="ECO:0007669"/>
    <property type="project" value="UniProtKB-UniRule"/>
</dbReference>
<dbReference type="PANTHER" id="PTHR11002">
    <property type="entry name" value="CARBONIC ANHYDRASE"/>
    <property type="match status" value="1"/>
</dbReference>
<accession>A0A0L0G5A6</accession>
<feature type="binding site" evidence="9">
    <location>
        <position position="193"/>
    </location>
    <ligand>
        <name>Zn(2+)</name>
        <dbReference type="ChEBI" id="CHEBI:29105"/>
    </ligand>
</feature>